<dbReference type="SUPFAM" id="SSF57667">
    <property type="entry name" value="beta-beta-alpha zinc fingers"/>
    <property type="match status" value="1"/>
</dbReference>
<dbReference type="SMART" id="SM00355">
    <property type="entry name" value="ZnF_C2H2"/>
    <property type="match status" value="2"/>
</dbReference>
<dbReference type="PROSITE" id="PS50157">
    <property type="entry name" value="ZINC_FINGER_C2H2_2"/>
    <property type="match status" value="2"/>
</dbReference>
<dbReference type="AlphaFoldDB" id="A0A8T0CJR9"/>
<feature type="compositionally biased region" description="Polar residues" evidence="2">
    <location>
        <begin position="19"/>
        <end position="31"/>
    </location>
</feature>
<protein>
    <recommendedName>
        <fullName evidence="3">C2H2-type domain-containing protein</fullName>
    </recommendedName>
</protein>
<sequence>MLLKIWTRTQKKTTLPMLVQNTRQNPQNSASAPEHQARMVHSLLDDEDAPTSKRSKKSPPSSEPRAARARATYQERKTMPCTYDGCSRMFSCQFNVDQHIREKHTEERPFVCEKCGADFARFFTLKRHQDLDHDKIKKSSRRRQGQKTGRAASTFAATTPATLAETTYTDAGNDGERQELAEEDLIWTPDFERKFIAEQEAQMAMSAQHDAAFGFGLPDLEDDDALYSAFLQHDAAETLTEPYFTPLGQTIPKVESSNLTTVEPFYVMIPGTSIRATVSAYEGPDLIITSAPQLPAVDTNEVTINPNDLHRFADDPLGADLAGMFVENELGSPFFAGQTTVGASDEVEVEDYDDSAWWDIPA</sequence>
<feature type="domain" description="C2H2-type" evidence="3">
    <location>
        <begin position="110"/>
        <end position="138"/>
    </location>
</feature>
<dbReference type="InterPro" id="IPR036236">
    <property type="entry name" value="Znf_C2H2_sf"/>
</dbReference>
<dbReference type="Gramene" id="rna-gnl|WGS:JABURB|Cocit.L5456.1">
    <property type="protein sequence ID" value="cds-KAF7846045.1"/>
    <property type="gene ID" value="gene-BT93_L5456"/>
</dbReference>
<feature type="domain" description="C2H2-type" evidence="3">
    <location>
        <begin position="79"/>
        <end position="109"/>
    </location>
</feature>
<evidence type="ECO:0000256" key="1">
    <source>
        <dbReference type="PROSITE-ProRule" id="PRU00042"/>
    </source>
</evidence>
<keyword evidence="1" id="KW-0862">Zinc</keyword>
<dbReference type="InterPro" id="IPR013087">
    <property type="entry name" value="Znf_C2H2_type"/>
</dbReference>
<comment type="caution">
    <text evidence="4">The sequence shown here is derived from an EMBL/GenBank/DDBJ whole genome shotgun (WGS) entry which is preliminary data.</text>
</comment>
<dbReference type="OrthoDB" id="4748970at2759"/>
<gene>
    <name evidence="4" type="ORF">BT93_L5456</name>
</gene>
<keyword evidence="1" id="KW-0479">Metal-binding</keyword>
<feature type="region of interest" description="Disordered" evidence="2">
    <location>
        <begin position="133"/>
        <end position="153"/>
    </location>
</feature>
<organism evidence="4 5">
    <name type="scientific">Corymbia citriodora subsp. variegata</name>
    <dbReference type="NCBI Taxonomy" id="360336"/>
    <lineage>
        <taxon>Eukaryota</taxon>
        <taxon>Viridiplantae</taxon>
        <taxon>Streptophyta</taxon>
        <taxon>Embryophyta</taxon>
        <taxon>Tracheophyta</taxon>
        <taxon>Spermatophyta</taxon>
        <taxon>Magnoliopsida</taxon>
        <taxon>eudicotyledons</taxon>
        <taxon>Gunneridae</taxon>
        <taxon>Pentapetalae</taxon>
        <taxon>rosids</taxon>
        <taxon>malvids</taxon>
        <taxon>Myrtales</taxon>
        <taxon>Myrtaceae</taxon>
        <taxon>Myrtoideae</taxon>
        <taxon>Eucalypteae</taxon>
        <taxon>Corymbia</taxon>
    </lineage>
</organism>
<dbReference type="Proteomes" id="UP000806378">
    <property type="component" value="Unassembled WGS sequence"/>
</dbReference>
<accession>A0A8T0CJR9</accession>
<keyword evidence="5" id="KW-1185">Reference proteome</keyword>
<dbReference type="Gene3D" id="3.30.160.60">
    <property type="entry name" value="Classic Zinc Finger"/>
    <property type="match status" value="2"/>
</dbReference>
<proteinExistence type="predicted"/>
<evidence type="ECO:0000259" key="3">
    <source>
        <dbReference type="PROSITE" id="PS50157"/>
    </source>
</evidence>
<keyword evidence="1" id="KW-0863">Zinc-finger</keyword>
<dbReference type="GO" id="GO:0008270">
    <property type="term" value="F:zinc ion binding"/>
    <property type="evidence" value="ECO:0007669"/>
    <property type="project" value="UniProtKB-KW"/>
</dbReference>
<name>A0A8T0CJR9_CORYI</name>
<dbReference type="EMBL" id="MU096072">
    <property type="protein sequence ID" value="KAF7846045.1"/>
    <property type="molecule type" value="Genomic_DNA"/>
</dbReference>
<reference evidence="4" key="1">
    <citation type="submission" date="2020-05" db="EMBL/GenBank/DDBJ databases">
        <title>WGS assembly of Corymbia citriodora subspecies variegata.</title>
        <authorList>
            <person name="Barry K."/>
            <person name="Hundley H."/>
            <person name="Shu S."/>
            <person name="Jenkins J."/>
            <person name="Grimwood J."/>
            <person name="Baten A."/>
        </authorList>
    </citation>
    <scope>NUCLEOTIDE SEQUENCE</scope>
    <source>
        <strain evidence="4">CV2-018</strain>
    </source>
</reference>
<evidence type="ECO:0000256" key="2">
    <source>
        <dbReference type="SAM" id="MobiDB-lite"/>
    </source>
</evidence>
<evidence type="ECO:0000313" key="5">
    <source>
        <dbReference type="Proteomes" id="UP000806378"/>
    </source>
</evidence>
<feature type="region of interest" description="Disordered" evidence="2">
    <location>
        <begin position="16"/>
        <end position="73"/>
    </location>
</feature>
<dbReference type="PROSITE" id="PS00028">
    <property type="entry name" value="ZINC_FINGER_C2H2_1"/>
    <property type="match status" value="2"/>
</dbReference>
<evidence type="ECO:0000313" key="4">
    <source>
        <dbReference type="EMBL" id="KAF7846045.1"/>
    </source>
</evidence>